<proteinExistence type="predicted"/>
<organism evidence="1 2">
    <name type="scientific">Sphingobacterium olei</name>
    <dbReference type="NCBI Taxonomy" id="2571155"/>
    <lineage>
        <taxon>Bacteria</taxon>
        <taxon>Pseudomonadati</taxon>
        <taxon>Bacteroidota</taxon>
        <taxon>Sphingobacteriia</taxon>
        <taxon>Sphingobacteriales</taxon>
        <taxon>Sphingobacteriaceae</taxon>
        <taxon>Sphingobacterium</taxon>
    </lineage>
</organism>
<dbReference type="OrthoDB" id="1435947at2"/>
<protein>
    <submittedName>
        <fullName evidence="1">Uncharacterized protein</fullName>
    </submittedName>
</protein>
<dbReference type="EMBL" id="SUME01000004">
    <property type="protein sequence ID" value="TJZ60703.1"/>
    <property type="molecule type" value="Genomic_DNA"/>
</dbReference>
<evidence type="ECO:0000313" key="2">
    <source>
        <dbReference type="Proteomes" id="UP000306808"/>
    </source>
</evidence>
<gene>
    <name evidence="1" type="ORF">FAZ15_12010</name>
</gene>
<comment type="caution">
    <text evidence="1">The sequence shown here is derived from an EMBL/GenBank/DDBJ whole genome shotgun (WGS) entry which is preliminary data.</text>
</comment>
<name>A0A4U0P0Q9_9SPHI</name>
<sequence length="310" mass="34324">MAFVSCSKYEFQDIRLENSKVIENLNPISENDISLSLSSPSFDITSFTDIDPLPELSIPTTESEAELLTATLLSNSQAYLLSKGYTASEVLEEFSSWDSPEVAVLGLVLYALEEGPSSNSDVWDCALRALGVDRLIDWAKGKYVGSYAARKALISLIGKTATRLGLGYIGTAMMVAEFVHCVAQGYEVYYPDGLGSVAYDDYGNMVLLDRVPGFLSAEYSGGGYKYCSDYYLLFTNPSIPYPLYEELYGYWYNYYLTPDFSINAPNGFYIAKENYDNEYLEFIYVKDAAIQYIGLAIESSGPGPGNPMPE</sequence>
<dbReference type="Proteomes" id="UP000306808">
    <property type="component" value="Unassembled WGS sequence"/>
</dbReference>
<dbReference type="RefSeq" id="WP_136901543.1">
    <property type="nucleotide sequence ID" value="NZ_SUME01000004.1"/>
</dbReference>
<reference evidence="1 2" key="1">
    <citation type="submission" date="2019-04" db="EMBL/GenBank/DDBJ databases">
        <title>Sphingobacterium olei sp. nov., isolated from oil-contaminated soil.</title>
        <authorList>
            <person name="Liu B."/>
        </authorList>
    </citation>
    <scope>NUCLEOTIDE SEQUENCE [LARGE SCALE GENOMIC DNA]</scope>
    <source>
        <strain evidence="1 2">HAL-9</strain>
    </source>
</reference>
<dbReference type="AlphaFoldDB" id="A0A4U0P0Q9"/>
<keyword evidence="2" id="KW-1185">Reference proteome</keyword>
<accession>A0A4U0P0Q9</accession>
<evidence type="ECO:0000313" key="1">
    <source>
        <dbReference type="EMBL" id="TJZ60703.1"/>
    </source>
</evidence>